<evidence type="ECO:0000256" key="1">
    <source>
        <dbReference type="SAM" id="SignalP"/>
    </source>
</evidence>
<sequence>MQLSAILASALFGGSASSTASGDATSALLALKRAQTDTAEAKGIAAEQKDPVTITALKQFDTALAKAKDVNAALKDPRILKVLLPALGLSDQLAYPGLVQKALTADPKDTKGLLASLDGRFKAAAQTLDLKAKGLDGLKDPATIQKLKDGFLEYQYKAGLDEQNPGLSDALYFIENAGAESNIYNILGNSVLRRVVTGALGLPDAIAVQSVEAQARAITSRLKLADLQDSRKVQLLAQRYVMARADTSAGTASSPLLSLLA</sequence>
<dbReference type="SUPFAM" id="SSF158837">
    <property type="entry name" value="AGR C 984p-like"/>
    <property type="match status" value="1"/>
</dbReference>
<dbReference type="InterPro" id="IPR010626">
    <property type="entry name" value="DUF1217"/>
</dbReference>
<dbReference type="RefSeq" id="WP_252956268.1">
    <property type="nucleotide sequence ID" value="NZ_JAFIRR010000205.1"/>
</dbReference>
<keyword evidence="1" id="KW-0732">Signal</keyword>
<dbReference type="Proteomes" id="UP001523392">
    <property type="component" value="Unassembled WGS sequence"/>
</dbReference>
<comment type="caution">
    <text evidence="2">The sequence shown here is derived from an EMBL/GenBank/DDBJ whole genome shotgun (WGS) entry which is preliminary data.</text>
</comment>
<evidence type="ECO:0000313" key="2">
    <source>
        <dbReference type="EMBL" id="MCO6419579.1"/>
    </source>
</evidence>
<evidence type="ECO:0000313" key="3">
    <source>
        <dbReference type="Proteomes" id="UP001523392"/>
    </source>
</evidence>
<feature type="signal peptide" evidence="1">
    <location>
        <begin position="1"/>
        <end position="20"/>
    </location>
</feature>
<gene>
    <name evidence="2" type="ORF">JYK14_25935</name>
</gene>
<dbReference type="Pfam" id="PF06748">
    <property type="entry name" value="DUF1217"/>
    <property type="match status" value="1"/>
</dbReference>
<dbReference type="Gene3D" id="1.10.3700.10">
    <property type="entry name" value="AGR C 984p-like"/>
    <property type="match status" value="1"/>
</dbReference>
<feature type="chain" id="PRO_5046388346" evidence="1">
    <location>
        <begin position="21"/>
        <end position="261"/>
    </location>
</feature>
<proteinExistence type="predicted"/>
<name>A0ABT1DED2_9PROT</name>
<accession>A0ABT1DED2</accession>
<dbReference type="EMBL" id="JAFIRR010000205">
    <property type="protein sequence ID" value="MCO6419579.1"/>
    <property type="molecule type" value="Genomic_DNA"/>
</dbReference>
<protein>
    <submittedName>
        <fullName evidence="2">DUF1217 domain-containing protein</fullName>
    </submittedName>
</protein>
<organism evidence="2 3">
    <name type="scientific">Siccirubricoccus soli</name>
    <dbReference type="NCBI Taxonomy" id="2899147"/>
    <lineage>
        <taxon>Bacteria</taxon>
        <taxon>Pseudomonadati</taxon>
        <taxon>Pseudomonadota</taxon>
        <taxon>Alphaproteobacteria</taxon>
        <taxon>Acetobacterales</taxon>
        <taxon>Roseomonadaceae</taxon>
        <taxon>Siccirubricoccus</taxon>
    </lineage>
</organism>
<reference evidence="2 3" key="1">
    <citation type="submission" date="2021-12" db="EMBL/GenBank/DDBJ databases">
        <title>Siccirubricoccus leaddurans sp. nov., a high concentration Zn2+ tolerance bacterium.</title>
        <authorList>
            <person name="Cao Y."/>
        </authorList>
    </citation>
    <scope>NUCLEOTIDE SEQUENCE [LARGE SCALE GENOMIC DNA]</scope>
    <source>
        <strain evidence="2 3">KC 17139</strain>
    </source>
</reference>
<keyword evidence="3" id="KW-1185">Reference proteome</keyword>
<dbReference type="InterPro" id="IPR023157">
    <property type="entry name" value="AGR-C-984p-like_sf"/>
</dbReference>